<protein>
    <recommendedName>
        <fullName evidence="3">F-box domain-containing protein</fullName>
    </recommendedName>
</protein>
<dbReference type="SUPFAM" id="SSF52047">
    <property type="entry name" value="RNI-like"/>
    <property type="match status" value="1"/>
</dbReference>
<organism evidence="1 2">
    <name type="scientific">Paxillus rubicundulus Ve08.2h10</name>
    <dbReference type="NCBI Taxonomy" id="930991"/>
    <lineage>
        <taxon>Eukaryota</taxon>
        <taxon>Fungi</taxon>
        <taxon>Dikarya</taxon>
        <taxon>Basidiomycota</taxon>
        <taxon>Agaricomycotina</taxon>
        <taxon>Agaricomycetes</taxon>
        <taxon>Agaricomycetidae</taxon>
        <taxon>Boletales</taxon>
        <taxon>Paxilineae</taxon>
        <taxon>Paxillaceae</taxon>
        <taxon>Paxillus</taxon>
    </lineage>
</organism>
<proteinExistence type="predicted"/>
<keyword evidence="2" id="KW-1185">Reference proteome</keyword>
<dbReference type="InterPro" id="IPR032675">
    <property type="entry name" value="LRR_dom_sf"/>
</dbReference>
<dbReference type="OrthoDB" id="3543113at2759"/>
<dbReference type="Proteomes" id="UP000054538">
    <property type="component" value="Unassembled WGS sequence"/>
</dbReference>
<dbReference type="InParanoid" id="A0A0D0E694"/>
<evidence type="ECO:0000313" key="1">
    <source>
        <dbReference type="EMBL" id="KIK93225.1"/>
    </source>
</evidence>
<gene>
    <name evidence="1" type="ORF">PAXRUDRAFT_527071</name>
</gene>
<dbReference type="HOGENOM" id="CLU_021164_3_2_1"/>
<reference evidence="2" key="2">
    <citation type="submission" date="2015-01" db="EMBL/GenBank/DDBJ databases">
        <title>Evolutionary Origins and Diversification of the Mycorrhizal Mutualists.</title>
        <authorList>
            <consortium name="DOE Joint Genome Institute"/>
            <consortium name="Mycorrhizal Genomics Consortium"/>
            <person name="Kohler A."/>
            <person name="Kuo A."/>
            <person name="Nagy L.G."/>
            <person name="Floudas D."/>
            <person name="Copeland A."/>
            <person name="Barry K.W."/>
            <person name="Cichocki N."/>
            <person name="Veneault-Fourrey C."/>
            <person name="LaButti K."/>
            <person name="Lindquist E.A."/>
            <person name="Lipzen A."/>
            <person name="Lundell T."/>
            <person name="Morin E."/>
            <person name="Murat C."/>
            <person name="Riley R."/>
            <person name="Ohm R."/>
            <person name="Sun H."/>
            <person name="Tunlid A."/>
            <person name="Henrissat B."/>
            <person name="Grigoriev I.V."/>
            <person name="Hibbett D.S."/>
            <person name="Martin F."/>
        </authorList>
    </citation>
    <scope>NUCLEOTIDE SEQUENCE [LARGE SCALE GENOMIC DNA]</scope>
    <source>
        <strain evidence="2">Ve08.2h10</strain>
    </source>
</reference>
<name>A0A0D0E694_9AGAM</name>
<dbReference type="AlphaFoldDB" id="A0A0D0E694"/>
<evidence type="ECO:0008006" key="3">
    <source>
        <dbReference type="Google" id="ProtNLM"/>
    </source>
</evidence>
<evidence type="ECO:0000313" key="2">
    <source>
        <dbReference type="Proteomes" id="UP000054538"/>
    </source>
</evidence>
<accession>A0A0D0E694</accession>
<sequence>MHEALLITEIFDIICQFAAPGTLANFARTCQAFKELSLDELWKHLDTLVPLVSLLPASLWGELGGKMILLQPPSLDHWRLIQKYSSRVTVIRRNTNYARAVDQLLLVAPYSPPPSCMFPKLKVILSSMVLQERTPILRWMTGASLTRLELVVHDVHETTHAFVSSLGTLCPNLTTVLLVCGFTAEMGSMVGTMSRAICQWNHLVRATFNVLDASAYKHISQLRSLTTLKLCLSDGAPSRLQEVELGPAPFPALIDLTITVDDTSVFAAWLCHLRLSPVNLTCNSLESIYLDDFHSRYGWTTVRLDETYPLLAFTRLRSVAFHELCTISMDDHALEEFAAGLPLLEVLHLSRCISSVRGEKVAMPTLKGLFQLVKICPLLTELSIVIDMEQSEWVDLHYPGDGVCNHALSMLILGNSRINDPKRVALILGAVFTALERVDIEDWEHVPLYLLEDKETSLLLWHQVNGYLSDFAIVREQERWRRRIM</sequence>
<dbReference type="EMBL" id="KN825202">
    <property type="protein sequence ID" value="KIK93225.1"/>
    <property type="molecule type" value="Genomic_DNA"/>
</dbReference>
<dbReference type="Gene3D" id="3.80.10.10">
    <property type="entry name" value="Ribonuclease Inhibitor"/>
    <property type="match status" value="1"/>
</dbReference>
<reference evidence="1 2" key="1">
    <citation type="submission" date="2014-04" db="EMBL/GenBank/DDBJ databases">
        <authorList>
            <consortium name="DOE Joint Genome Institute"/>
            <person name="Kuo A."/>
            <person name="Kohler A."/>
            <person name="Jargeat P."/>
            <person name="Nagy L.G."/>
            <person name="Floudas D."/>
            <person name="Copeland A."/>
            <person name="Barry K.W."/>
            <person name="Cichocki N."/>
            <person name="Veneault-Fourrey C."/>
            <person name="LaButti K."/>
            <person name="Lindquist E.A."/>
            <person name="Lipzen A."/>
            <person name="Lundell T."/>
            <person name="Morin E."/>
            <person name="Murat C."/>
            <person name="Sun H."/>
            <person name="Tunlid A."/>
            <person name="Henrissat B."/>
            <person name="Grigoriev I.V."/>
            <person name="Hibbett D.S."/>
            <person name="Martin F."/>
            <person name="Nordberg H.P."/>
            <person name="Cantor M.N."/>
            <person name="Hua S.X."/>
        </authorList>
    </citation>
    <scope>NUCLEOTIDE SEQUENCE [LARGE SCALE GENOMIC DNA]</scope>
    <source>
        <strain evidence="1 2">Ve08.2h10</strain>
    </source>
</reference>